<dbReference type="GO" id="GO:0008237">
    <property type="term" value="F:metallopeptidase activity"/>
    <property type="evidence" value="ECO:0007669"/>
    <property type="project" value="InterPro"/>
</dbReference>
<reference evidence="3 4" key="1">
    <citation type="submission" date="2018-11" db="EMBL/GenBank/DDBJ databases">
        <authorList>
            <consortium name="Pathogen Informatics"/>
        </authorList>
    </citation>
    <scope>NUCLEOTIDE SEQUENCE [LARGE SCALE GENOMIC DNA]</scope>
</reference>
<dbReference type="Gene3D" id="1.10.1380.10">
    <property type="entry name" value="Neutral endopeptidase , domain2"/>
    <property type="match status" value="1"/>
</dbReference>
<accession>A0A3P7YLJ0</accession>
<keyword evidence="2" id="KW-0732">Signal</keyword>
<dbReference type="Gene3D" id="3.40.390.10">
    <property type="entry name" value="Collagenase (Catalytic Domain)"/>
    <property type="match status" value="1"/>
</dbReference>
<evidence type="ECO:0000256" key="1">
    <source>
        <dbReference type="SAM" id="Phobius"/>
    </source>
</evidence>
<reference evidence="5" key="2">
    <citation type="submission" date="2019-09" db="UniProtKB">
        <authorList>
            <consortium name="WormBaseParasite"/>
        </authorList>
    </citation>
    <scope>IDENTIFICATION</scope>
</reference>
<feature type="signal peptide" evidence="2">
    <location>
        <begin position="1"/>
        <end position="17"/>
    </location>
</feature>
<protein>
    <submittedName>
        <fullName evidence="5">Peptidase_M13_N domain-containing protein</fullName>
    </submittedName>
</protein>
<name>A0A183FMZ3_HELPZ</name>
<keyword evidence="1" id="KW-1133">Transmembrane helix</keyword>
<dbReference type="AlphaFoldDB" id="A0A183FMZ3"/>
<feature type="transmembrane region" description="Helical" evidence="1">
    <location>
        <begin position="124"/>
        <end position="143"/>
    </location>
</feature>
<keyword evidence="4" id="KW-1185">Reference proteome</keyword>
<keyword evidence="1" id="KW-0812">Transmembrane</keyword>
<evidence type="ECO:0000256" key="2">
    <source>
        <dbReference type="SAM" id="SignalP"/>
    </source>
</evidence>
<dbReference type="SUPFAM" id="SSF55486">
    <property type="entry name" value="Metalloproteases ('zincins'), catalytic domain"/>
    <property type="match status" value="1"/>
</dbReference>
<evidence type="ECO:0000313" key="4">
    <source>
        <dbReference type="Proteomes" id="UP000050761"/>
    </source>
</evidence>
<dbReference type="Proteomes" id="UP000050761">
    <property type="component" value="Unassembled WGS sequence"/>
</dbReference>
<gene>
    <name evidence="3" type="ORF">HPBE_LOCUS8810</name>
</gene>
<dbReference type="OrthoDB" id="6475849at2759"/>
<proteinExistence type="predicted"/>
<sequence>MTHFVVLICSFNVPSLLFQIDPCNDFYEYVCGNYIKKSVKNIASIMDDMKERLNDQLRGSVHQAFQEGISDPGEGVVIKKTVKVIGGHKQSQLLELSIKNVPLLTTIPITTIFLEGLFGRRSRLWVCVAFFVSLLSAWIHHAVNK</sequence>
<dbReference type="InterPro" id="IPR042089">
    <property type="entry name" value="Peptidase_M13_dom_2"/>
</dbReference>
<evidence type="ECO:0000313" key="5">
    <source>
        <dbReference type="WBParaSite" id="HPBE_0000880901-mRNA-1"/>
    </source>
</evidence>
<evidence type="ECO:0000313" key="3">
    <source>
        <dbReference type="EMBL" id="VDO77909.1"/>
    </source>
</evidence>
<dbReference type="InterPro" id="IPR024079">
    <property type="entry name" value="MetalloPept_cat_dom_sf"/>
</dbReference>
<dbReference type="EMBL" id="UZAH01026258">
    <property type="protein sequence ID" value="VDO77909.1"/>
    <property type="molecule type" value="Genomic_DNA"/>
</dbReference>
<organism evidence="4 5">
    <name type="scientific">Heligmosomoides polygyrus</name>
    <name type="common">Parasitic roundworm</name>
    <dbReference type="NCBI Taxonomy" id="6339"/>
    <lineage>
        <taxon>Eukaryota</taxon>
        <taxon>Metazoa</taxon>
        <taxon>Ecdysozoa</taxon>
        <taxon>Nematoda</taxon>
        <taxon>Chromadorea</taxon>
        <taxon>Rhabditida</taxon>
        <taxon>Rhabditina</taxon>
        <taxon>Rhabditomorpha</taxon>
        <taxon>Strongyloidea</taxon>
        <taxon>Heligmosomidae</taxon>
        <taxon>Heligmosomoides</taxon>
    </lineage>
</organism>
<keyword evidence="1" id="KW-0472">Membrane</keyword>
<feature type="chain" id="PRO_5044551514" evidence="2">
    <location>
        <begin position="18"/>
        <end position="145"/>
    </location>
</feature>
<dbReference type="WBParaSite" id="HPBE_0000880901-mRNA-1">
    <property type="protein sequence ID" value="HPBE_0000880901-mRNA-1"/>
    <property type="gene ID" value="HPBE_0000880901"/>
</dbReference>
<accession>A0A183FMZ3</accession>